<evidence type="ECO:0000256" key="1">
    <source>
        <dbReference type="SAM" id="Phobius"/>
    </source>
</evidence>
<dbReference type="PATRIC" id="fig|1454006.5.peg.449"/>
<sequence>MTENYVTVKDVSLNNNCPECFSKDGLRLIFKQRIVETTFYKSITKEFKKELICNTCNNMIYPVNWTDDIERVLKYQEKAFTLKKASTYFKTPFWIAVSLISILITAIIVAAFIL</sequence>
<dbReference type="AlphaFoldDB" id="A0A0C5VTZ9"/>
<keyword evidence="1" id="KW-1133">Transmembrane helix</keyword>
<dbReference type="EMBL" id="CP007202">
    <property type="protein sequence ID" value="AJR02661.1"/>
    <property type="molecule type" value="Genomic_DNA"/>
</dbReference>
<keyword evidence="3" id="KW-1185">Reference proteome</keyword>
<evidence type="ECO:0000313" key="2">
    <source>
        <dbReference type="EMBL" id="AJR02661.1"/>
    </source>
</evidence>
<dbReference type="KEGG" id="sze:AW14_02370"/>
<feature type="transmembrane region" description="Helical" evidence="1">
    <location>
        <begin position="93"/>
        <end position="113"/>
    </location>
</feature>
<organism evidence="2 3">
    <name type="scientific">Siansivirga zeaxanthinifaciens CC-SAMT-1</name>
    <dbReference type="NCBI Taxonomy" id="1454006"/>
    <lineage>
        <taxon>Bacteria</taxon>
        <taxon>Pseudomonadati</taxon>
        <taxon>Bacteroidota</taxon>
        <taxon>Flavobacteriia</taxon>
        <taxon>Flavobacteriales</taxon>
        <taxon>Flavobacteriaceae</taxon>
        <taxon>Siansivirga</taxon>
    </lineage>
</organism>
<proteinExistence type="predicted"/>
<keyword evidence="1" id="KW-0472">Membrane</keyword>
<dbReference type="Proteomes" id="UP000032229">
    <property type="component" value="Chromosome"/>
</dbReference>
<evidence type="ECO:0000313" key="3">
    <source>
        <dbReference type="Proteomes" id="UP000032229"/>
    </source>
</evidence>
<name>A0A0C5VTZ9_9FLAO</name>
<accession>A0A0C5VTZ9</accession>
<dbReference type="STRING" id="1454006.AW14_02370"/>
<reference evidence="2 3" key="1">
    <citation type="submission" date="2014-02" db="EMBL/GenBank/DDBJ databases">
        <authorList>
            <person name="Young C.-C."/>
            <person name="Hameed A."/>
            <person name="Huang H.-C."/>
            <person name="Shahina M."/>
        </authorList>
    </citation>
    <scope>NUCLEOTIDE SEQUENCE [LARGE SCALE GENOMIC DNA]</scope>
    <source>
        <strain evidence="2 3">CC-SAMT-1</strain>
    </source>
</reference>
<protein>
    <submittedName>
        <fullName evidence="2">Uncharacterized protein</fullName>
    </submittedName>
</protein>
<dbReference type="RefSeq" id="WP_044637338.1">
    <property type="nucleotide sequence ID" value="NZ_CP007202.1"/>
</dbReference>
<gene>
    <name evidence="2" type="ORF">AW14_02370</name>
</gene>
<keyword evidence="1" id="KW-0812">Transmembrane</keyword>
<dbReference type="HOGENOM" id="CLU_2103796_0_0_10"/>
<dbReference type="OrthoDB" id="1139350at2"/>